<feature type="transmembrane region" description="Helical" evidence="6">
    <location>
        <begin position="113"/>
        <end position="132"/>
    </location>
</feature>
<dbReference type="PANTHER" id="PTHR30482">
    <property type="entry name" value="HIGH-AFFINITY BRANCHED-CHAIN AMINO ACID TRANSPORT SYSTEM PERMEASE"/>
    <property type="match status" value="1"/>
</dbReference>
<evidence type="ECO:0000313" key="8">
    <source>
        <dbReference type="Proteomes" id="UP001597227"/>
    </source>
</evidence>
<feature type="transmembrane region" description="Helical" evidence="6">
    <location>
        <begin position="12"/>
        <end position="30"/>
    </location>
</feature>
<reference evidence="8" key="1">
    <citation type="journal article" date="2019" name="Int. J. Syst. Evol. Microbiol.">
        <title>The Global Catalogue of Microorganisms (GCM) 10K type strain sequencing project: providing services to taxonomists for standard genome sequencing and annotation.</title>
        <authorList>
            <consortium name="The Broad Institute Genomics Platform"/>
            <consortium name="The Broad Institute Genome Sequencing Center for Infectious Disease"/>
            <person name="Wu L."/>
            <person name="Ma J."/>
        </authorList>
    </citation>
    <scope>NUCLEOTIDE SEQUENCE [LARGE SCALE GENOMIC DNA]</scope>
    <source>
        <strain evidence="8">CCUG 15531</strain>
    </source>
</reference>
<feature type="transmembrane region" description="Helical" evidence="6">
    <location>
        <begin position="208"/>
        <end position="227"/>
    </location>
</feature>
<keyword evidence="2" id="KW-1003">Cell membrane</keyword>
<dbReference type="PANTHER" id="PTHR30482:SF18">
    <property type="entry name" value="BRANCHED AMINO ACID TRANSPORT SYSTEM PERMEASE"/>
    <property type="match status" value="1"/>
</dbReference>
<evidence type="ECO:0000256" key="4">
    <source>
        <dbReference type="ARBA" id="ARBA00022989"/>
    </source>
</evidence>
<sequence>MNMLYPSRTKPLILMLITIIVLPLVFNNSYMLSLFILIGIYSMVTIGLSLLMGYAGQISLGHAAFFGLGAYMTGVLTTSYQMSSWIALIVGVLVTGLLAFIIGIPILKLKEHFLAFATIGVNVIVFILLLGLTDITKGAAGLSGIPKLNLFGFVLQQELSFYYFIWGIVVLIVILSLNIVHSHVGRVLRGIHDSEIATRSLGINVAKFKLHIFVLSAIFAAVAGSMYAHFMNFITPSTFHILVSIQFLVMVVVGGSQSIWGAIAGAFLMTMLGEWVKDYLPLLFDVSGEVEIIVYGLVLILVVMFMPKGLIPTGATLYERVKDKIRPVTRKEDVVVNENNHPAD</sequence>
<dbReference type="RefSeq" id="WP_388037073.1">
    <property type="nucleotide sequence ID" value="NZ_JBHUEK010000010.1"/>
</dbReference>
<dbReference type="Pfam" id="PF02653">
    <property type="entry name" value="BPD_transp_2"/>
    <property type="match status" value="1"/>
</dbReference>
<keyword evidence="5 6" id="KW-0472">Membrane</keyword>
<gene>
    <name evidence="7" type="ORF">ACFSFW_08315</name>
</gene>
<dbReference type="EMBL" id="JBHUEK010000010">
    <property type="protein sequence ID" value="MFD1778668.1"/>
    <property type="molecule type" value="Genomic_DNA"/>
</dbReference>
<evidence type="ECO:0000256" key="6">
    <source>
        <dbReference type="SAM" id="Phobius"/>
    </source>
</evidence>
<accession>A0ABW4ML69</accession>
<feature type="transmembrane region" description="Helical" evidence="6">
    <location>
        <begin position="36"/>
        <end position="56"/>
    </location>
</feature>
<evidence type="ECO:0000256" key="3">
    <source>
        <dbReference type="ARBA" id="ARBA00022692"/>
    </source>
</evidence>
<organism evidence="7 8">
    <name type="scientific">Fredinandcohnia salidurans</name>
    <dbReference type="NCBI Taxonomy" id="2595041"/>
    <lineage>
        <taxon>Bacteria</taxon>
        <taxon>Bacillati</taxon>
        <taxon>Bacillota</taxon>
        <taxon>Bacilli</taxon>
        <taxon>Bacillales</taxon>
        <taxon>Bacillaceae</taxon>
        <taxon>Fredinandcohnia</taxon>
    </lineage>
</organism>
<comment type="caution">
    <text evidence="7">The sequence shown here is derived from an EMBL/GenBank/DDBJ whole genome shotgun (WGS) entry which is preliminary data.</text>
</comment>
<evidence type="ECO:0000256" key="2">
    <source>
        <dbReference type="ARBA" id="ARBA00022475"/>
    </source>
</evidence>
<dbReference type="InterPro" id="IPR043428">
    <property type="entry name" value="LivM-like"/>
</dbReference>
<feature type="transmembrane region" description="Helical" evidence="6">
    <location>
        <begin position="63"/>
        <end position="80"/>
    </location>
</feature>
<keyword evidence="8" id="KW-1185">Reference proteome</keyword>
<comment type="subcellular location">
    <subcellularLocation>
        <location evidence="1">Cell membrane</location>
        <topology evidence="1">Multi-pass membrane protein</topology>
    </subcellularLocation>
</comment>
<keyword evidence="3 6" id="KW-0812">Transmembrane</keyword>
<name>A0ABW4ML69_9BACI</name>
<evidence type="ECO:0000256" key="1">
    <source>
        <dbReference type="ARBA" id="ARBA00004651"/>
    </source>
</evidence>
<feature type="transmembrane region" description="Helical" evidence="6">
    <location>
        <begin position="161"/>
        <end position="180"/>
    </location>
</feature>
<evidence type="ECO:0000256" key="5">
    <source>
        <dbReference type="ARBA" id="ARBA00023136"/>
    </source>
</evidence>
<protein>
    <submittedName>
        <fullName evidence="7">Branched-chain amino acid ABC transporter permease</fullName>
    </submittedName>
</protein>
<feature type="transmembrane region" description="Helical" evidence="6">
    <location>
        <begin position="86"/>
        <end position="106"/>
    </location>
</feature>
<dbReference type="Proteomes" id="UP001597227">
    <property type="component" value="Unassembled WGS sequence"/>
</dbReference>
<keyword evidence="4 6" id="KW-1133">Transmembrane helix</keyword>
<dbReference type="CDD" id="cd06581">
    <property type="entry name" value="TM_PBP1_LivM_like"/>
    <property type="match status" value="1"/>
</dbReference>
<evidence type="ECO:0000313" key="7">
    <source>
        <dbReference type="EMBL" id="MFD1778668.1"/>
    </source>
</evidence>
<dbReference type="InterPro" id="IPR001851">
    <property type="entry name" value="ABC_transp_permease"/>
</dbReference>
<proteinExistence type="predicted"/>